<dbReference type="Proteomes" id="UP001383192">
    <property type="component" value="Unassembled WGS sequence"/>
</dbReference>
<dbReference type="EMBL" id="JAYKXP010000331">
    <property type="protein sequence ID" value="KAK7015139.1"/>
    <property type="molecule type" value="Genomic_DNA"/>
</dbReference>
<comment type="caution">
    <text evidence="1">The sequence shown here is derived from an EMBL/GenBank/DDBJ whole genome shotgun (WGS) entry which is preliminary data.</text>
</comment>
<dbReference type="AlphaFoldDB" id="A0AAW0APA8"/>
<dbReference type="EC" id="2.7.11.1" evidence="1"/>
<keyword evidence="2" id="KW-1185">Reference proteome</keyword>
<protein>
    <submittedName>
        <fullName evidence="1">Protein kinase of the Mitotic Exit Network</fullName>
        <ecNumber evidence="1">2.7.11.1</ecNumber>
    </submittedName>
</protein>
<name>A0AAW0APA8_9AGAR</name>
<feature type="non-terminal residue" evidence="1">
    <location>
        <position position="110"/>
    </location>
</feature>
<organism evidence="1 2">
    <name type="scientific">Paramarasmius palmivorus</name>
    <dbReference type="NCBI Taxonomy" id="297713"/>
    <lineage>
        <taxon>Eukaryota</taxon>
        <taxon>Fungi</taxon>
        <taxon>Dikarya</taxon>
        <taxon>Basidiomycota</taxon>
        <taxon>Agaricomycotina</taxon>
        <taxon>Agaricomycetes</taxon>
        <taxon>Agaricomycetidae</taxon>
        <taxon>Agaricales</taxon>
        <taxon>Marasmiineae</taxon>
        <taxon>Marasmiaceae</taxon>
        <taxon>Paramarasmius</taxon>
    </lineage>
</organism>
<reference evidence="1 2" key="1">
    <citation type="submission" date="2024-01" db="EMBL/GenBank/DDBJ databases">
        <title>A draft genome for a cacao thread blight-causing isolate of Paramarasmius palmivorus.</title>
        <authorList>
            <person name="Baruah I.K."/>
            <person name="Bukari Y."/>
            <person name="Amoako-Attah I."/>
            <person name="Meinhardt L.W."/>
            <person name="Bailey B.A."/>
            <person name="Cohen S.P."/>
        </authorList>
    </citation>
    <scope>NUCLEOTIDE SEQUENCE [LARGE SCALE GENOMIC DNA]</scope>
    <source>
        <strain evidence="1 2">GH-12</strain>
    </source>
</reference>
<evidence type="ECO:0000313" key="2">
    <source>
        <dbReference type="Proteomes" id="UP001383192"/>
    </source>
</evidence>
<evidence type="ECO:0000313" key="1">
    <source>
        <dbReference type="EMBL" id="KAK7015139.1"/>
    </source>
</evidence>
<gene>
    <name evidence="1" type="primary">CDC15_5</name>
    <name evidence="1" type="ORF">VNI00_019205</name>
</gene>
<keyword evidence="1" id="KW-0418">Kinase</keyword>
<accession>A0AAW0APA8</accession>
<keyword evidence="1" id="KW-0808">Transferase</keyword>
<sequence>MFISCHGLKTLVELLDEDYSEQTELVVHALNGIGSVFELQSPTTKNDFCRMFIREGLLDPLSSALLNVMASRGPSSTEMNKIIQILLVFSQVSQSDIHVRNALGTRKVVR</sequence>
<dbReference type="GO" id="GO:0004674">
    <property type="term" value="F:protein serine/threonine kinase activity"/>
    <property type="evidence" value="ECO:0007669"/>
    <property type="project" value="UniProtKB-EC"/>
</dbReference>
<proteinExistence type="predicted"/>